<feature type="region of interest" description="Disordered" evidence="1">
    <location>
        <begin position="299"/>
        <end position="325"/>
    </location>
</feature>
<reference evidence="2 3" key="1">
    <citation type="submission" date="2024-02" db="EMBL/GenBank/DDBJ databases">
        <title>A draft genome for the cacao thread blight pathogen Marasmius crinis-equi.</title>
        <authorList>
            <person name="Cohen S.P."/>
            <person name="Baruah I.K."/>
            <person name="Amoako-Attah I."/>
            <person name="Bukari Y."/>
            <person name="Meinhardt L.W."/>
            <person name="Bailey B.A."/>
        </authorList>
    </citation>
    <scope>NUCLEOTIDE SEQUENCE [LARGE SCALE GENOMIC DNA]</scope>
    <source>
        <strain evidence="2 3">GH-76</strain>
    </source>
</reference>
<proteinExistence type="predicted"/>
<organism evidence="2 3">
    <name type="scientific">Marasmius crinis-equi</name>
    <dbReference type="NCBI Taxonomy" id="585013"/>
    <lineage>
        <taxon>Eukaryota</taxon>
        <taxon>Fungi</taxon>
        <taxon>Dikarya</taxon>
        <taxon>Basidiomycota</taxon>
        <taxon>Agaricomycotina</taxon>
        <taxon>Agaricomycetes</taxon>
        <taxon>Agaricomycetidae</taxon>
        <taxon>Agaricales</taxon>
        <taxon>Marasmiineae</taxon>
        <taxon>Marasmiaceae</taxon>
        <taxon>Marasmius</taxon>
    </lineage>
</organism>
<evidence type="ECO:0000313" key="2">
    <source>
        <dbReference type="EMBL" id="KAL0567434.1"/>
    </source>
</evidence>
<accession>A0ABR3EWX4</accession>
<comment type="caution">
    <text evidence="2">The sequence shown here is derived from an EMBL/GenBank/DDBJ whole genome shotgun (WGS) entry which is preliminary data.</text>
</comment>
<feature type="compositionally biased region" description="Low complexity" evidence="1">
    <location>
        <begin position="38"/>
        <end position="49"/>
    </location>
</feature>
<feature type="compositionally biased region" description="Polar residues" evidence="1">
    <location>
        <begin position="374"/>
        <end position="392"/>
    </location>
</feature>
<feature type="region of interest" description="Disordered" evidence="1">
    <location>
        <begin position="342"/>
        <end position="483"/>
    </location>
</feature>
<sequence>MAPRTRLQAKYLATKTSEHEDEPPPDNASSSTARIVGSLSPLTTLPTSTAGRLSSIAEEPHEDLDADADADSEPDTEEELLDFQLNRPSNKGKKKMVVRSSEIGDEGSVDEDELDQSELGGNEAGEDGYHSFLVDQFGEGEGVAGQARELERFRTQAIQTQPLPKTFEDPRSMDCVNNMVQKILGQVDALKKLAELNRLQKEFNAKGIILVNNGNGGPAVWVESLQEAHPVDPKCLEDFLTQLPSLKRALCWCGQVVRFYTVKTKGSVCEGRTQIRCPRGATSCSFYGETGDFQTWIDQGVTLPEPGDLEDSSTLSSPSPARKCSTLPSQIKNVVLSSQVAKPRSLNSPAASQHSMFQSPKAPKSPVKPFSPLLSLNPQSPVTNSRSRSTKSLVCESTPRVKRPSASASSTPTHRSNHNLTSKFTSAIRSTSNTSLAPASCTPTNRLASTSARPLPSASNAVASHAVQPPKRKRAAECQAGMLEQSRSEKLPLYVISSTEEDENEVIELSDDTEEEGEKLKPRQRSVVVISDNDAKETSSKVNKEKKTEATKKRKWAVLPRDDYGPYKLMRSTKIIGEGATLQPIRMSERIVLSPSFMDFLGAMERATTNTGIPEDEYRAWKRRFNTCPHCNHIFWLEPREYHKCYHDLESPEEATKKRRKKDGNDGKDKGKEGKDGKGRQNK</sequence>
<feature type="region of interest" description="Disordered" evidence="1">
    <location>
        <begin position="1"/>
        <end position="128"/>
    </location>
</feature>
<evidence type="ECO:0000256" key="1">
    <source>
        <dbReference type="SAM" id="MobiDB-lite"/>
    </source>
</evidence>
<feature type="region of interest" description="Disordered" evidence="1">
    <location>
        <begin position="502"/>
        <end position="524"/>
    </location>
</feature>
<feature type="compositionally biased region" description="Polar residues" evidence="1">
    <location>
        <begin position="406"/>
        <end position="462"/>
    </location>
</feature>
<feature type="compositionally biased region" description="Acidic residues" evidence="1">
    <location>
        <begin position="502"/>
        <end position="517"/>
    </location>
</feature>
<dbReference type="Proteomes" id="UP001465976">
    <property type="component" value="Unassembled WGS sequence"/>
</dbReference>
<name>A0ABR3EWX4_9AGAR</name>
<dbReference type="EMBL" id="JBAHYK010001589">
    <property type="protein sequence ID" value="KAL0567434.1"/>
    <property type="molecule type" value="Genomic_DNA"/>
</dbReference>
<gene>
    <name evidence="2" type="ORF">V5O48_014560</name>
</gene>
<feature type="compositionally biased region" description="Acidic residues" evidence="1">
    <location>
        <begin position="60"/>
        <end position="81"/>
    </location>
</feature>
<feature type="compositionally biased region" description="Polar residues" evidence="1">
    <location>
        <begin position="342"/>
        <end position="358"/>
    </location>
</feature>
<keyword evidence="3" id="KW-1185">Reference proteome</keyword>
<feature type="compositionally biased region" description="Basic and acidic residues" evidence="1">
    <location>
        <begin position="663"/>
        <end position="683"/>
    </location>
</feature>
<feature type="region of interest" description="Disordered" evidence="1">
    <location>
        <begin position="650"/>
        <end position="683"/>
    </location>
</feature>
<feature type="compositionally biased region" description="Acidic residues" evidence="1">
    <location>
        <begin position="103"/>
        <end position="116"/>
    </location>
</feature>
<protein>
    <submittedName>
        <fullName evidence="2">Uncharacterized protein</fullName>
    </submittedName>
</protein>
<evidence type="ECO:0000313" key="3">
    <source>
        <dbReference type="Proteomes" id="UP001465976"/>
    </source>
</evidence>